<protein>
    <submittedName>
        <fullName evidence="1">Uncharacterized protein</fullName>
    </submittedName>
</protein>
<gene>
    <name evidence="1" type="ORF">LEP1GSC050_4279</name>
</gene>
<dbReference type="Proteomes" id="UP000015454">
    <property type="component" value="Unassembled WGS sequence"/>
</dbReference>
<evidence type="ECO:0000313" key="1">
    <source>
        <dbReference type="EMBL" id="EQA45850.1"/>
    </source>
</evidence>
<name>T0F3Z9_9LEPT</name>
<proteinExistence type="predicted"/>
<sequence length="38" mass="4694">MRLLKEQPSRYWKITKLVLNCCVALFLFLEFQPEMKIY</sequence>
<comment type="caution">
    <text evidence="1">The sequence shown here is derived from an EMBL/GenBank/DDBJ whole genome shotgun (WGS) entry which is preliminary data.</text>
</comment>
<accession>T0F3Z9</accession>
<dbReference type="EMBL" id="AHMO02000008">
    <property type="protein sequence ID" value="EQA45850.1"/>
    <property type="molecule type" value="Genomic_DNA"/>
</dbReference>
<dbReference type="AlphaFoldDB" id="T0F3Z9"/>
<keyword evidence="2" id="KW-1185">Reference proteome</keyword>
<evidence type="ECO:0000313" key="2">
    <source>
        <dbReference type="Proteomes" id="UP000015454"/>
    </source>
</evidence>
<organism evidence="1 2">
    <name type="scientific">Leptospira broomii serovar Hurstbridge str. 5399</name>
    <dbReference type="NCBI Taxonomy" id="1049789"/>
    <lineage>
        <taxon>Bacteria</taxon>
        <taxon>Pseudomonadati</taxon>
        <taxon>Spirochaetota</taxon>
        <taxon>Spirochaetia</taxon>
        <taxon>Leptospirales</taxon>
        <taxon>Leptospiraceae</taxon>
        <taxon>Leptospira</taxon>
    </lineage>
</organism>
<reference evidence="1" key="1">
    <citation type="submission" date="2013-05" db="EMBL/GenBank/DDBJ databases">
        <authorList>
            <person name="Harkins D.M."/>
            <person name="Durkin A.S."/>
            <person name="Brinkac L.M."/>
            <person name="Haft D.H."/>
            <person name="Selengut J.D."/>
            <person name="Sanka R."/>
            <person name="DePew J."/>
            <person name="Purushe J."/>
            <person name="Hartskeerl R.A."/>
            <person name="Ahmed A."/>
            <person name="van der Linden H."/>
            <person name="Goris M.G.A."/>
            <person name="Vinetz J.M."/>
            <person name="Sutton G.G."/>
            <person name="Nierman W.C."/>
            <person name="Fouts D.E."/>
        </authorList>
    </citation>
    <scope>NUCLEOTIDE SEQUENCE [LARGE SCALE GENOMIC DNA]</scope>
    <source>
        <strain evidence="1">5399</strain>
    </source>
</reference>